<evidence type="ECO:0000313" key="3">
    <source>
        <dbReference type="Proteomes" id="UP000077755"/>
    </source>
</evidence>
<feature type="compositionally biased region" description="Polar residues" evidence="1">
    <location>
        <begin position="768"/>
        <end position="781"/>
    </location>
</feature>
<sequence length="1206" mass="132055">MARRRVGDASAENGKNKEEEIDTCRAVYIDTNLDTHLALVVSEFDSVLDIKKKVMLEHLQCFPKLGEIRIQALKVKRKGHFYHLSDSMRVNRAFEGVKHSWFLFVDASYSKQLSENEQSCRPNMSNQSPLLCLPYNIANTECNNDDASTSAILKSASVERLSNQKAQPIPEASGREFFEVIVTNHECSGAEIKTVSADLNRVPDLPSGGTIASNIQCSDSVEPSSETGLSVKKKKQKIKKHNVDELGDCLTKENIALSHVSGGEALCHEILLSTNMVVNAEKSESKGDALLENNGLFCNPTQMTSKEATILPKGQCDSQIIALNTISPESTDADQTPLNLRIENMKSKKKRKRDEMDLPSPDDHERANIPSNLLINTEKKEHKEIGDPSKENKVPVSTSKEEIELPRNFEEQNNSANIVLDTLSSEPADTPHLRTKPDIKNKRGEKKGKKDVKRKKDVTFNLPSAAVLPLCVQDAGVDESFQEKNNFLNHVSGEDESQHEVPSAEKTEIVGTSGDASKENKVLVSTNETSTQEIEMKEKCQKIVVDTFPSAAADKLEESSGDHLEQNKGSVSKHKNSSAQEMDLKLNSVQDQDNSQNVVSDTLSPEFAESEHPGAYSDNKKLKKKKRRKMDAASTLSGANVLPSSAQNVVEEESYKEKNIALDNGSGKDESHQKVSAPANLLVNSERTELEESSGDHLEQNKGSVSKHKNSSAQEMDLKLNSLQDQENSQNVVSDTLSPELAESKHPGASSDNKKLKKKKKRKMDAASTLSGANVLPSSVQDAAGEESLKEKNIPLHEDQSRHETVTPAKSLVNAERPEQEEITRDPLEKGKDGFNATSTSIELNLDSDAAPISNTNDSVNVQSAKMMDDKSKRDQAILITPSQPAVSKSESDRIDLKHYLLSGKTEDVADSVKSGIKRSERDDKTKKKTKKSTPTLLTSHDHTLTLQSSKNLEGGVKSHNKCSSDIDPQESFSKDASSGSHPPSKKSTSNVYQKEPSSSLGPDKARTPHSVLLASGRGIFVNSTPATAYRKGKNVTPAALGSSSESFDKLDRGTKSKNRVSTADRRVVSCAKGTSEVKSRPLQKKSLLTKAGSIFKDDSSDSSDNDEASEHFNARTSSEDVLSSESDRESDINLDSPTKGSSGLDKKEDAENIEKKRSNLRNTTMDMILRSSSRYKKAKLTAESQPEVEDSESQPVDCVPDSQAI</sequence>
<feature type="compositionally biased region" description="Basic and acidic residues" evidence="1">
    <location>
        <begin position="816"/>
        <end position="833"/>
    </location>
</feature>
<keyword evidence="3" id="KW-1185">Reference proteome</keyword>
<feature type="region of interest" description="Disordered" evidence="1">
    <location>
        <begin position="491"/>
        <end position="535"/>
    </location>
</feature>
<dbReference type="Proteomes" id="UP000077755">
    <property type="component" value="Chromosome 7"/>
</dbReference>
<feature type="region of interest" description="Disordered" evidence="1">
    <location>
        <begin position="554"/>
        <end position="836"/>
    </location>
</feature>
<dbReference type="AlphaFoldDB" id="A0AAF0XJC7"/>
<feature type="compositionally biased region" description="Basic and acidic residues" evidence="1">
    <location>
        <begin position="686"/>
        <end position="700"/>
    </location>
</feature>
<name>A0AAF0XJC7_DAUCS</name>
<feature type="compositionally biased region" description="Polar residues" evidence="1">
    <location>
        <begin position="971"/>
        <end position="1001"/>
    </location>
</feature>
<proteinExistence type="predicted"/>
<feature type="region of interest" description="Disordered" evidence="1">
    <location>
        <begin position="342"/>
        <end position="409"/>
    </location>
</feature>
<feature type="compositionally biased region" description="Polar residues" evidence="1">
    <location>
        <begin position="634"/>
        <end position="648"/>
    </location>
</feature>
<feature type="region of interest" description="Disordered" evidence="1">
    <location>
        <begin position="866"/>
        <end position="1012"/>
    </location>
</feature>
<feature type="compositionally biased region" description="Basic and acidic residues" evidence="1">
    <location>
        <begin position="554"/>
        <end position="566"/>
    </location>
</feature>
<feature type="compositionally biased region" description="Basic and acidic residues" evidence="1">
    <location>
        <begin position="492"/>
        <end position="508"/>
    </location>
</feature>
<feature type="compositionally biased region" description="Low complexity" evidence="1">
    <location>
        <begin position="933"/>
        <end position="950"/>
    </location>
</feature>
<reference evidence="2" key="1">
    <citation type="journal article" date="2016" name="Nat. Genet.">
        <title>A high-quality carrot genome assembly provides new insights into carotenoid accumulation and asterid genome evolution.</title>
        <authorList>
            <person name="Iorizzo M."/>
            <person name="Ellison S."/>
            <person name="Senalik D."/>
            <person name="Zeng P."/>
            <person name="Satapoomin P."/>
            <person name="Huang J."/>
            <person name="Bowman M."/>
            <person name="Iovene M."/>
            <person name="Sanseverino W."/>
            <person name="Cavagnaro P."/>
            <person name="Yildiz M."/>
            <person name="Macko-Podgorni A."/>
            <person name="Moranska E."/>
            <person name="Grzebelus E."/>
            <person name="Grzebelus D."/>
            <person name="Ashrafi H."/>
            <person name="Zheng Z."/>
            <person name="Cheng S."/>
            <person name="Spooner D."/>
            <person name="Van Deynze A."/>
            <person name="Simon P."/>
        </authorList>
    </citation>
    <scope>NUCLEOTIDE SEQUENCE</scope>
    <source>
        <tissue evidence="2">Leaf</tissue>
    </source>
</reference>
<feature type="compositionally biased region" description="Basic and acidic residues" evidence="1">
    <location>
        <begin position="377"/>
        <end position="409"/>
    </location>
</feature>
<feature type="compositionally biased region" description="Polar residues" evidence="1">
    <location>
        <begin position="523"/>
        <end position="533"/>
    </location>
</feature>
<evidence type="ECO:0000313" key="2">
    <source>
        <dbReference type="EMBL" id="WOH08157.1"/>
    </source>
</evidence>
<feature type="compositionally biased region" description="Basic and acidic residues" evidence="1">
    <location>
        <begin position="429"/>
        <end position="442"/>
    </location>
</feature>
<feature type="compositionally biased region" description="Basic and acidic residues" evidence="1">
    <location>
        <begin position="653"/>
        <end position="673"/>
    </location>
</feature>
<feature type="compositionally biased region" description="Basic and acidic residues" evidence="1">
    <location>
        <begin position="353"/>
        <end position="367"/>
    </location>
</feature>
<dbReference type="EMBL" id="CP093349">
    <property type="protein sequence ID" value="WOH08157.1"/>
    <property type="molecule type" value="Genomic_DNA"/>
</dbReference>
<reference evidence="2" key="2">
    <citation type="submission" date="2022-03" db="EMBL/GenBank/DDBJ databases">
        <title>Draft title - Genomic analysis of global carrot germplasm unveils the trajectory of domestication and the origin of high carotenoid orange carrot.</title>
        <authorList>
            <person name="Iorizzo M."/>
            <person name="Ellison S."/>
            <person name="Senalik D."/>
            <person name="Macko-Podgorni A."/>
            <person name="Grzebelus D."/>
            <person name="Bostan H."/>
            <person name="Rolling W."/>
            <person name="Curaba J."/>
            <person name="Simon P."/>
        </authorList>
    </citation>
    <scope>NUCLEOTIDE SEQUENCE</scope>
    <source>
        <tissue evidence="2">Leaf</tissue>
    </source>
</reference>
<feature type="compositionally biased region" description="Polar residues" evidence="1">
    <location>
        <begin position="587"/>
        <end position="603"/>
    </location>
</feature>
<feature type="compositionally biased region" description="Polar residues" evidence="1">
    <location>
        <begin position="1115"/>
        <end position="1125"/>
    </location>
</feature>
<organism evidence="2 3">
    <name type="scientific">Daucus carota subsp. sativus</name>
    <name type="common">Carrot</name>
    <dbReference type="NCBI Taxonomy" id="79200"/>
    <lineage>
        <taxon>Eukaryota</taxon>
        <taxon>Viridiplantae</taxon>
        <taxon>Streptophyta</taxon>
        <taxon>Embryophyta</taxon>
        <taxon>Tracheophyta</taxon>
        <taxon>Spermatophyta</taxon>
        <taxon>Magnoliopsida</taxon>
        <taxon>eudicotyledons</taxon>
        <taxon>Gunneridae</taxon>
        <taxon>Pentapetalae</taxon>
        <taxon>asterids</taxon>
        <taxon>campanulids</taxon>
        <taxon>Apiales</taxon>
        <taxon>Apiaceae</taxon>
        <taxon>Apioideae</taxon>
        <taxon>Scandiceae</taxon>
        <taxon>Daucinae</taxon>
        <taxon>Daucus</taxon>
        <taxon>Daucus sect. Daucus</taxon>
    </lineage>
</organism>
<accession>A0AAF0XJC7</accession>
<feature type="region of interest" description="Disordered" evidence="1">
    <location>
        <begin position="1025"/>
        <end position="1206"/>
    </location>
</feature>
<feature type="compositionally biased region" description="Basic and acidic residues" evidence="1">
    <location>
        <begin position="867"/>
        <end position="876"/>
    </location>
</feature>
<protein>
    <submittedName>
        <fullName evidence="2">Uncharacterized protein</fullName>
    </submittedName>
</protein>
<feature type="region of interest" description="Disordered" evidence="1">
    <location>
        <begin position="423"/>
        <end position="456"/>
    </location>
</feature>
<feature type="compositionally biased region" description="Basic and acidic residues" evidence="1">
    <location>
        <begin position="787"/>
        <end position="805"/>
    </location>
</feature>
<gene>
    <name evidence="2" type="ORF">DCAR_0727594</name>
</gene>
<feature type="compositionally biased region" description="Basic and acidic residues" evidence="1">
    <location>
        <begin position="890"/>
        <end position="899"/>
    </location>
</feature>
<feature type="compositionally biased region" description="Basic residues" evidence="1">
    <location>
        <begin position="443"/>
        <end position="456"/>
    </location>
</feature>
<evidence type="ECO:0000256" key="1">
    <source>
        <dbReference type="SAM" id="MobiDB-lite"/>
    </source>
</evidence>
<feature type="compositionally biased region" description="Polar residues" evidence="1">
    <location>
        <begin position="721"/>
        <end position="737"/>
    </location>
</feature>
<feature type="compositionally biased region" description="Basic and acidic residues" evidence="1">
    <location>
        <begin position="1145"/>
        <end position="1158"/>
    </location>
</feature>